<sequence>MKNALLYLLFAACVSSVSGCGGSSSEATSVDAAGKHNEDLLESTGKDEKSGWFVAEVTSGNLYEVELGRLASSKAADPRVRQLGQLMMDHHTQANAQLKQIADLKNLMVPSSLGDDHQKSFNDLMSNSGAAFDKAYLEALVKDHKESIERLEEMSEEGTDMELKAFAGKSLPTMRAHLSQVEQLEDELEPK</sequence>
<evidence type="ECO:0000313" key="3">
    <source>
        <dbReference type="EMBL" id="KAA3440110.1"/>
    </source>
</evidence>
<dbReference type="RefSeq" id="WP_149089747.1">
    <property type="nucleotide sequence ID" value="NZ_VKKY01000001.1"/>
</dbReference>
<dbReference type="OrthoDB" id="883203at2"/>
<evidence type="ECO:0000259" key="2">
    <source>
        <dbReference type="Pfam" id="PF13628"/>
    </source>
</evidence>
<reference evidence="3 4" key="1">
    <citation type="submission" date="2019-07" db="EMBL/GenBank/DDBJ databases">
        <title>Rufibacter sp. nov., isolated from lake sediment.</title>
        <authorList>
            <person name="Qu J.-H."/>
        </authorList>
    </citation>
    <scope>NUCLEOTIDE SEQUENCE [LARGE SCALE GENOMIC DNA]</scope>
    <source>
        <strain evidence="3 4">NBS58-1</strain>
    </source>
</reference>
<dbReference type="EMBL" id="VKKY01000001">
    <property type="protein sequence ID" value="KAA3440110.1"/>
    <property type="molecule type" value="Genomic_DNA"/>
</dbReference>
<dbReference type="PROSITE" id="PS51257">
    <property type="entry name" value="PROKAR_LIPOPROTEIN"/>
    <property type="match status" value="1"/>
</dbReference>
<evidence type="ECO:0000313" key="4">
    <source>
        <dbReference type="Proteomes" id="UP000324133"/>
    </source>
</evidence>
<accession>A0A5B6TKV6</accession>
<keyword evidence="1" id="KW-0732">Signal</keyword>
<feature type="signal peptide" evidence="1">
    <location>
        <begin position="1"/>
        <end position="19"/>
    </location>
</feature>
<feature type="chain" id="PRO_5022991125" evidence="1">
    <location>
        <begin position="20"/>
        <end position="191"/>
    </location>
</feature>
<dbReference type="Pfam" id="PF13628">
    <property type="entry name" value="DUF4142"/>
    <property type="match status" value="1"/>
</dbReference>
<protein>
    <submittedName>
        <fullName evidence="3">DUF4142 domain-containing protein</fullName>
    </submittedName>
</protein>
<dbReference type="AlphaFoldDB" id="A0A5B6TKV6"/>
<dbReference type="Proteomes" id="UP000324133">
    <property type="component" value="Unassembled WGS sequence"/>
</dbReference>
<name>A0A5B6TKV6_9BACT</name>
<feature type="domain" description="DUF4142" evidence="2">
    <location>
        <begin position="53"/>
        <end position="184"/>
    </location>
</feature>
<evidence type="ECO:0000256" key="1">
    <source>
        <dbReference type="SAM" id="SignalP"/>
    </source>
</evidence>
<organism evidence="3 4">
    <name type="scientific">Rufibacter hautae</name>
    <dbReference type="NCBI Taxonomy" id="2595005"/>
    <lineage>
        <taxon>Bacteria</taxon>
        <taxon>Pseudomonadati</taxon>
        <taxon>Bacteroidota</taxon>
        <taxon>Cytophagia</taxon>
        <taxon>Cytophagales</taxon>
        <taxon>Hymenobacteraceae</taxon>
        <taxon>Rufibacter</taxon>
    </lineage>
</organism>
<dbReference type="Gene3D" id="1.20.1260.10">
    <property type="match status" value="1"/>
</dbReference>
<dbReference type="InterPro" id="IPR025419">
    <property type="entry name" value="DUF4142"/>
</dbReference>
<gene>
    <name evidence="3" type="ORF">FOA19_05435</name>
</gene>
<proteinExistence type="predicted"/>
<dbReference type="PANTHER" id="PTHR38593:SF1">
    <property type="entry name" value="BLR2558 PROTEIN"/>
    <property type="match status" value="1"/>
</dbReference>
<comment type="caution">
    <text evidence="3">The sequence shown here is derived from an EMBL/GenBank/DDBJ whole genome shotgun (WGS) entry which is preliminary data.</text>
</comment>
<dbReference type="InterPro" id="IPR012347">
    <property type="entry name" value="Ferritin-like"/>
</dbReference>
<keyword evidence="4" id="KW-1185">Reference proteome</keyword>
<dbReference type="PANTHER" id="PTHR38593">
    <property type="entry name" value="BLR2558 PROTEIN"/>
    <property type="match status" value="1"/>
</dbReference>